<dbReference type="SUPFAM" id="SSF53850">
    <property type="entry name" value="Periplasmic binding protein-like II"/>
    <property type="match status" value="1"/>
</dbReference>
<dbReference type="PANTHER" id="PTHR42643:SF24">
    <property type="entry name" value="IONOTROPIC RECEPTOR 60A"/>
    <property type="match status" value="1"/>
</dbReference>
<reference evidence="16 17" key="1">
    <citation type="submission" date="2018-04" db="EMBL/GenBank/DDBJ databases">
        <title>The genome of golden apple snail Pomacea canaliculata provides insight into stress tolerance and invasive adaptation.</title>
        <authorList>
            <person name="Liu C."/>
            <person name="Liu B."/>
            <person name="Ren Y."/>
            <person name="Zhang Y."/>
            <person name="Wang H."/>
            <person name="Li S."/>
            <person name="Jiang F."/>
            <person name="Yin L."/>
            <person name="Zhang G."/>
            <person name="Qian W."/>
            <person name="Fan W."/>
        </authorList>
    </citation>
    <scope>NUCLEOTIDE SEQUENCE [LARGE SCALE GENOMIC DNA]</scope>
    <source>
        <strain evidence="16">SZHN2017</strain>
        <tissue evidence="16">Muscle</tissue>
    </source>
</reference>
<dbReference type="FunFam" id="3.40.190.10:FF:000078">
    <property type="entry name" value="glutamate receptor ionotropic, NMDA 3B"/>
    <property type="match status" value="1"/>
</dbReference>
<dbReference type="Gene3D" id="3.40.190.10">
    <property type="entry name" value="Periplasmic binding protein-like II"/>
    <property type="match status" value="2"/>
</dbReference>
<evidence type="ECO:0000256" key="3">
    <source>
        <dbReference type="ARBA" id="ARBA00022475"/>
    </source>
</evidence>
<evidence type="ECO:0000256" key="11">
    <source>
        <dbReference type="ARBA" id="ARBA00023286"/>
    </source>
</evidence>
<feature type="transmembrane region" description="Helical" evidence="13">
    <location>
        <begin position="371"/>
        <end position="389"/>
    </location>
</feature>
<keyword evidence="17" id="KW-1185">Reference proteome</keyword>
<organism evidence="16 17">
    <name type="scientific">Pomacea canaliculata</name>
    <name type="common">Golden apple snail</name>
    <dbReference type="NCBI Taxonomy" id="400727"/>
    <lineage>
        <taxon>Eukaryota</taxon>
        <taxon>Metazoa</taxon>
        <taxon>Spiralia</taxon>
        <taxon>Lophotrochozoa</taxon>
        <taxon>Mollusca</taxon>
        <taxon>Gastropoda</taxon>
        <taxon>Caenogastropoda</taxon>
        <taxon>Architaenioglossa</taxon>
        <taxon>Ampullarioidea</taxon>
        <taxon>Ampullariidae</taxon>
        <taxon>Pomacea</taxon>
    </lineage>
</organism>
<evidence type="ECO:0000313" key="17">
    <source>
        <dbReference type="Proteomes" id="UP000245119"/>
    </source>
</evidence>
<evidence type="ECO:0000256" key="7">
    <source>
        <dbReference type="ARBA" id="ARBA00023065"/>
    </source>
</evidence>
<dbReference type="PANTHER" id="PTHR42643">
    <property type="entry name" value="IONOTROPIC RECEPTOR 20A-RELATED"/>
    <property type="match status" value="1"/>
</dbReference>
<name>A0A2T7NE03_POMCA</name>
<evidence type="ECO:0008006" key="18">
    <source>
        <dbReference type="Google" id="ProtNLM"/>
    </source>
</evidence>
<dbReference type="GO" id="GO:0005886">
    <property type="term" value="C:plasma membrane"/>
    <property type="evidence" value="ECO:0007669"/>
    <property type="project" value="UniProtKB-SubCell"/>
</dbReference>
<keyword evidence="8 13" id="KW-0472">Membrane</keyword>
<evidence type="ECO:0000256" key="13">
    <source>
        <dbReference type="SAM" id="Phobius"/>
    </source>
</evidence>
<dbReference type="InterPro" id="IPR019594">
    <property type="entry name" value="Glu/Gly-bd"/>
</dbReference>
<keyword evidence="12" id="KW-0407">Ion channel</keyword>
<dbReference type="GO" id="GO:0015276">
    <property type="term" value="F:ligand-gated monoatomic ion channel activity"/>
    <property type="evidence" value="ECO:0007669"/>
    <property type="project" value="InterPro"/>
</dbReference>
<feature type="domain" description="Ionotropic glutamate receptor L-glutamate and glycine-binding" evidence="15">
    <location>
        <begin position="105"/>
        <end position="164"/>
    </location>
</feature>
<dbReference type="STRING" id="400727.A0A2T7NE03"/>
<evidence type="ECO:0000256" key="5">
    <source>
        <dbReference type="ARBA" id="ARBA00022989"/>
    </source>
</evidence>
<evidence type="ECO:0000256" key="8">
    <source>
        <dbReference type="ARBA" id="ARBA00023136"/>
    </source>
</evidence>
<keyword evidence="5 13" id="KW-1133">Transmembrane helix</keyword>
<evidence type="ECO:0000256" key="2">
    <source>
        <dbReference type="ARBA" id="ARBA00022448"/>
    </source>
</evidence>
<proteinExistence type="predicted"/>
<evidence type="ECO:0000256" key="6">
    <source>
        <dbReference type="ARBA" id="ARBA00023054"/>
    </source>
</evidence>
<dbReference type="AlphaFoldDB" id="A0A2T7NE03"/>
<protein>
    <recommendedName>
        <fullName evidence="18">Ionotropic glutamate receptor L-glutamate and glycine-binding domain-containing protein</fullName>
    </recommendedName>
</protein>
<feature type="domain" description="Ionotropic glutamate receptor C-terminal" evidence="14">
    <location>
        <begin position="95"/>
        <end position="350"/>
    </location>
</feature>
<evidence type="ECO:0000256" key="10">
    <source>
        <dbReference type="ARBA" id="ARBA00023180"/>
    </source>
</evidence>
<sequence length="401" mass="45035">MREIPDLIGPFSSIVWEAFWLCLLDFDLLDIIDIRQLQINNFAVFVPSTETTVGMLKTLLWTPGGRQFSSVAPDISTKTTNTLYPNVNYGLNGAVLKVGTKEWSPLVKKETRQGNNTYIGYCIDLLDIFSEKLNFSYELVLPVDNDWGDIKNDHWTGIMGLFERKEIDLAIGPLSPSEQRANITDWTSSFQSTSEGVFFRQEDTHDHGWIAYLSPFTWEVSAVRIISGINSDYATSMSANSFAKIRLLDIHKLTAFEKEDPDVLSPHQHVHLQKVLAGHYAFVGDESTMGNEETFTRGDIKFLQLYVAGMSSFHVFVQKNSCLKQKIGDIIMKLDEAGVLIYLQKRWWQSESSEGKRAASPSSVTMTTVQGPLYFALGGLILACAILLVERKLNAAGRRAL</sequence>
<dbReference type="Pfam" id="PF10613">
    <property type="entry name" value="Lig_chan-Glu_bd"/>
    <property type="match status" value="1"/>
</dbReference>
<keyword evidence="10" id="KW-0325">Glycoprotein</keyword>
<keyword evidence="9" id="KW-0675">Receptor</keyword>
<evidence type="ECO:0000256" key="4">
    <source>
        <dbReference type="ARBA" id="ARBA00022692"/>
    </source>
</evidence>
<comment type="subcellular location">
    <subcellularLocation>
        <location evidence="1">Cell membrane</location>
        <topology evidence="1">Multi-pass membrane protein</topology>
    </subcellularLocation>
</comment>
<dbReference type="SMART" id="SM00918">
    <property type="entry name" value="Lig_chan-Glu_bd"/>
    <property type="match status" value="1"/>
</dbReference>
<accession>A0A2T7NE03</accession>
<comment type="caution">
    <text evidence="16">The sequence shown here is derived from an EMBL/GenBank/DDBJ whole genome shotgun (WGS) entry which is preliminary data.</text>
</comment>
<gene>
    <name evidence="16" type="ORF">C0Q70_19891</name>
</gene>
<keyword evidence="7" id="KW-0406">Ion transport</keyword>
<keyword evidence="11" id="KW-1071">Ligand-gated ion channel</keyword>
<evidence type="ECO:0000259" key="14">
    <source>
        <dbReference type="SMART" id="SM00079"/>
    </source>
</evidence>
<dbReference type="InterPro" id="IPR001320">
    <property type="entry name" value="Iontro_rcpt_C"/>
</dbReference>
<evidence type="ECO:0000313" key="16">
    <source>
        <dbReference type="EMBL" id="PVD19403.1"/>
    </source>
</evidence>
<dbReference type="SMART" id="SM00079">
    <property type="entry name" value="PBPe"/>
    <property type="match status" value="1"/>
</dbReference>
<evidence type="ECO:0000256" key="12">
    <source>
        <dbReference type="ARBA" id="ARBA00023303"/>
    </source>
</evidence>
<dbReference type="Proteomes" id="UP000245119">
    <property type="component" value="Linkage Group LG13"/>
</dbReference>
<keyword evidence="3" id="KW-1003">Cell membrane</keyword>
<keyword evidence="2" id="KW-0813">Transport</keyword>
<keyword evidence="6" id="KW-0175">Coiled coil</keyword>
<evidence type="ECO:0000256" key="1">
    <source>
        <dbReference type="ARBA" id="ARBA00004651"/>
    </source>
</evidence>
<evidence type="ECO:0000256" key="9">
    <source>
        <dbReference type="ARBA" id="ARBA00023170"/>
    </source>
</evidence>
<dbReference type="GO" id="GO:0043226">
    <property type="term" value="C:organelle"/>
    <property type="evidence" value="ECO:0007669"/>
    <property type="project" value="UniProtKB-ARBA"/>
</dbReference>
<dbReference type="GO" id="GO:0050906">
    <property type="term" value="P:detection of stimulus involved in sensory perception"/>
    <property type="evidence" value="ECO:0007669"/>
    <property type="project" value="UniProtKB-ARBA"/>
</dbReference>
<dbReference type="OrthoDB" id="9997229at2759"/>
<dbReference type="InterPro" id="IPR052192">
    <property type="entry name" value="Insect_Ionotropic_Sensory_Rcpt"/>
</dbReference>
<evidence type="ECO:0000259" key="15">
    <source>
        <dbReference type="SMART" id="SM00918"/>
    </source>
</evidence>
<keyword evidence="4 13" id="KW-0812">Transmembrane</keyword>
<dbReference type="EMBL" id="PZQS01000013">
    <property type="protein sequence ID" value="PVD19403.1"/>
    <property type="molecule type" value="Genomic_DNA"/>
</dbReference>